<evidence type="ECO:0000256" key="2">
    <source>
        <dbReference type="ARBA" id="ARBA00022691"/>
    </source>
</evidence>
<dbReference type="InterPro" id="IPR023885">
    <property type="entry name" value="4Fe4S-binding_SPASM_dom"/>
</dbReference>
<proteinExistence type="inferred from homology"/>
<comment type="similarity">
    <text evidence="6">Belongs to the radical SAM superfamily. Anaerobic sulfatase-maturating enzyme family.</text>
</comment>
<dbReference type="PANTHER" id="PTHR43273:SF3">
    <property type="entry name" value="ANAEROBIC SULFATASE-MATURATING ENZYME HOMOLOG ASLB-RELATED"/>
    <property type="match status" value="1"/>
</dbReference>
<dbReference type="SFLD" id="SFLDG01386">
    <property type="entry name" value="main_SPASM_domain-containing"/>
    <property type="match status" value="1"/>
</dbReference>
<dbReference type="SUPFAM" id="SSF102114">
    <property type="entry name" value="Radical SAM enzymes"/>
    <property type="match status" value="1"/>
</dbReference>
<name>A0ABS9RAM6_9FIRM</name>
<evidence type="ECO:0000256" key="1">
    <source>
        <dbReference type="ARBA" id="ARBA00001966"/>
    </source>
</evidence>
<dbReference type="SFLD" id="SFLDG01067">
    <property type="entry name" value="SPASM/twitch_domain_containing"/>
    <property type="match status" value="1"/>
</dbReference>
<organism evidence="8 9">
    <name type="scientific">Amedibacillus hominis</name>
    <dbReference type="NCBI Taxonomy" id="2897776"/>
    <lineage>
        <taxon>Bacteria</taxon>
        <taxon>Bacillati</taxon>
        <taxon>Bacillota</taxon>
        <taxon>Erysipelotrichia</taxon>
        <taxon>Erysipelotrichales</taxon>
        <taxon>Erysipelotrichaceae</taxon>
        <taxon>Amedibacillus</taxon>
    </lineage>
</organism>
<evidence type="ECO:0000256" key="5">
    <source>
        <dbReference type="ARBA" id="ARBA00023014"/>
    </source>
</evidence>
<sequence>MKNLSFLIKPASSSCNLKCKYCFYADVSEHRQIKSNGIMKEEVMKKLIDQALSHLDEDGEVTFAFQGGEPTVAGIDYFKAFCAYVDEVKKAKQKIHYALQSNAYVIDDEWCTFFHQYDFLIGVSLDGYKENHDYFRITTGNKATYKTVMQAIHTLEKYEVRYNVLTVLSKQLAKHPNKLYEFYKKENIRYIQLIPCLAGLDEEKNPFALTPQLFASFYKAFYDCWLKEMQAGVYRSIGLFDNIIPMYADVPPQQCGLLGYCSIQFVVESDGSIYPCDFYVLDEYKGGNLMEMDLMDIANSAPMQGFVKEKKQMSPLCDTCPFVSICHGNCKRMNTLYFDKQYCGYQDFLKYAYPTMITIAKQMQL</sequence>
<accession>A0ABS9RAM6</accession>
<evidence type="ECO:0000259" key="7">
    <source>
        <dbReference type="PROSITE" id="PS51918"/>
    </source>
</evidence>
<dbReference type="Pfam" id="PF13186">
    <property type="entry name" value="SPASM"/>
    <property type="match status" value="1"/>
</dbReference>
<evidence type="ECO:0000313" key="8">
    <source>
        <dbReference type="EMBL" id="MCH4286213.1"/>
    </source>
</evidence>
<dbReference type="SFLD" id="SFLDS00029">
    <property type="entry name" value="Radical_SAM"/>
    <property type="match status" value="1"/>
</dbReference>
<keyword evidence="9" id="KW-1185">Reference proteome</keyword>
<keyword evidence="5" id="KW-0411">Iron-sulfur</keyword>
<comment type="caution">
    <text evidence="8">The sequence shown here is derived from an EMBL/GenBank/DDBJ whole genome shotgun (WGS) entry which is preliminary data.</text>
</comment>
<gene>
    <name evidence="8" type="ORF">LQE99_13890</name>
</gene>
<keyword evidence="2" id="KW-0949">S-adenosyl-L-methionine</keyword>
<dbReference type="PANTHER" id="PTHR43273">
    <property type="entry name" value="ANAEROBIC SULFATASE-MATURATING ENZYME HOMOLOG ASLB-RELATED"/>
    <property type="match status" value="1"/>
</dbReference>
<dbReference type="Proteomes" id="UP001202402">
    <property type="component" value="Unassembled WGS sequence"/>
</dbReference>
<protein>
    <submittedName>
        <fullName evidence="8">SPASM domain-containing protein</fullName>
    </submittedName>
</protein>
<evidence type="ECO:0000256" key="6">
    <source>
        <dbReference type="ARBA" id="ARBA00023601"/>
    </source>
</evidence>
<dbReference type="CDD" id="cd01335">
    <property type="entry name" value="Radical_SAM"/>
    <property type="match status" value="1"/>
</dbReference>
<dbReference type="EMBL" id="JAKVPQ010000011">
    <property type="protein sequence ID" value="MCH4286213.1"/>
    <property type="molecule type" value="Genomic_DNA"/>
</dbReference>
<keyword evidence="3" id="KW-0479">Metal-binding</keyword>
<dbReference type="Pfam" id="PF04055">
    <property type="entry name" value="Radical_SAM"/>
    <property type="match status" value="1"/>
</dbReference>
<dbReference type="InterPro" id="IPR013785">
    <property type="entry name" value="Aldolase_TIM"/>
</dbReference>
<dbReference type="InterPro" id="IPR023867">
    <property type="entry name" value="Sulphatase_maturase_rSAM"/>
</dbReference>
<reference evidence="8 9" key="1">
    <citation type="submission" date="2022-02" db="EMBL/GenBank/DDBJ databases">
        <title>Genome of Erysipelotrichaceae sp. nov. NSJ-176 isolated from human feces.</title>
        <authorList>
            <person name="Abdugheni R."/>
        </authorList>
    </citation>
    <scope>NUCLEOTIDE SEQUENCE [LARGE SCALE GENOMIC DNA]</scope>
    <source>
        <strain evidence="8 9">NSJ-176</strain>
    </source>
</reference>
<dbReference type="SFLD" id="SFLDF00289">
    <property type="entry name" value="anaerobic_Cys-type_sulfatase-m"/>
    <property type="match status" value="1"/>
</dbReference>
<dbReference type="InterPro" id="IPR007197">
    <property type="entry name" value="rSAM"/>
</dbReference>
<dbReference type="Gene3D" id="3.20.20.70">
    <property type="entry name" value="Aldolase class I"/>
    <property type="match status" value="1"/>
</dbReference>
<feature type="domain" description="Radical SAM core" evidence="7">
    <location>
        <begin position="1"/>
        <end position="227"/>
    </location>
</feature>
<comment type="cofactor">
    <cofactor evidence="1">
        <name>[4Fe-4S] cluster</name>
        <dbReference type="ChEBI" id="CHEBI:49883"/>
    </cofactor>
</comment>
<dbReference type="InterPro" id="IPR058240">
    <property type="entry name" value="rSAM_sf"/>
</dbReference>
<dbReference type="NCBIfam" id="TIGR04085">
    <property type="entry name" value="rSAM_more_4Fe4S"/>
    <property type="match status" value="1"/>
</dbReference>
<dbReference type="InterPro" id="IPR034485">
    <property type="entry name" value="Anaerobic_Cys-type_sulfatase-m"/>
</dbReference>
<dbReference type="SFLD" id="SFLDG01384">
    <property type="entry name" value="thioether_bond_formation_requi"/>
    <property type="match status" value="1"/>
</dbReference>
<evidence type="ECO:0000313" key="9">
    <source>
        <dbReference type="Proteomes" id="UP001202402"/>
    </source>
</evidence>
<keyword evidence="4" id="KW-0408">Iron</keyword>
<evidence type="ECO:0000256" key="4">
    <source>
        <dbReference type="ARBA" id="ARBA00023004"/>
    </source>
</evidence>
<evidence type="ECO:0000256" key="3">
    <source>
        <dbReference type="ARBA" id="ARBA00022723"/>
    </source>
</evidence>
<dbReference type="SFLD" id="SFLDG01072">
    <property type="entry name" value="dehydrogenase_like"/>
    <property type="match status" value="1"/>
</dbReference>
<dbReference type="PROSITE" id="PS51918">
    <property type="entry name" value="RADICAL_SAM"/>
    <property type="match status" value="1"/>
</dbReference>
<dbReference type="RefSeq" id="WP_117453215.1">
    <property type="nucleotide sequence ID" value="NZ_JAKVPQ010000011.1"/>
</dbReference>